<keyword evidence="2" id="KW-1185">Reference proteome</keyword>
<gene>
    <name evidence="1" type="ORF">ABG768_020120</name>
</gene>
<dbReference type="Proteomes" id="UP001479290">
    <property type="component" value="Unassembled WGS sequence"/>
</dbReference>
<evidence type="ECO:0000313" key="2">
    <source>
        <dbReference type="Proteomes" id="UP001479290"/>
    </source>
</evidence>
<organism evidence="1 2">
    <name type="scientific">Culter alburnus</name>
    <name type="common">Topmouth culter</name>
    <dbReference type="NCBI Taxonomy" id="194366"/>
    <lineage>
        <taxon>Eukaryota</taxon>
        <taxon>Metazoa</taxon>
        <taxon>Chordata</taxon>
        <taxon>Craniata</taxon>
        <taxon>Vertebrata</taxon>
        <taxon>Euteleostomi</taxon>
        <taxon>Actinopterygii</taxon>
        <taxon>Neopterygii</taxon>
        <taxon>Teleostei</taxon>
        <taxon>Ostariophysi</taxon>
        <taxon>Cypriniformes</taxon>
        <taxon>Xenocyprididae</taxon>
        <taxon>Xenocypridinae</taxon>
        <taxon>Culter</taxon>
    </lineage>
</organism>
<evidence type="ECO:0000313" key="1">
    <source>
        <dbReference type="EMBL" id="KAK9978367.1"/>
    </source>
</evidence>
<name>A0AAW2B016_CULAL</name>
<accession>A0AAW2B016</accession>
<dbReference type="EMBL" id="JAWDJR010000003">
    <property type="protein sequence ID" value="KAK9978367.1"/>
    <property type="molecule type" value="Genomic_DNA"/>
</dbReference>
<reference evidence="1 2" key="1">
    <citation type="submission" date="2024-05" db="EMBL/GenBank/DDBJ databases">
        <title>A high-quality chromosomal-level genome assembly of Topmouth culter (Culter alburnus).</title>
        <authorList>
            <person name="Zhao H."/>
        </authorList>
    </citation>
    <scope>NUCLEOTIDE SEQUENCE [LARGE SCALE GENOMIC DNA]</scope>
    <source>
        <strain evidence="1">CATC2023</strain>
        <tissue evidence="1">Muscle</tissue>
    </source>
</reference>
<feature type="non-terminal residue" evidence="1">
    <location>
        <position position="1"/>
    </location>
</feature>
<sequence length="74" mass="8059">RAIGKNGVPSPWRRGVTGAEQIVPIVRLVVMVAEDAGEEQVLRNDRSIRGRAGERDCVSVWPALIPSMALYTGM</sequence>
<comment type="caution">
    <text evidence="1">The sequence shown here is derived from an EMBL/GenBank/DDBJ whole genome shotgun (WGS) entry which is preliminary data.</text>
</comment>
<protein>
    <submittedName>
        <fullName evidence="1">Uncharacterized protein</fullName>
    </submittedName>
</protein>
<dbReference type="AlphaFoldDB" id="A0AAW2B016"/>
<proteinExistence type="predicted"/>